<protein>
    <submittedName>
        <fullName evidence="2">Uncharacterized protein</fullName>
    </submittedName>
</protein>
<name>A0ABP0F0Q5_CLALP</name>
<gene>
    <name evidence="2" type="ORF">CVLEPA_LOCUS3104</name>
</gene>
<evidence type="ECO:0000313" key="2">
    <source>
        <dbReference type="EMBL" id="CAK8673299.1"/>
    </source>
</evidence>
<evidence type="ECO:0000256" key="1">
    <source>
        <dbReference type="SAM" id="MobiDB-lite"/>
    </source>
</evidence>
<reference evidence="2 3" key="1">
    <citation type="submission" date="2024-02" db="EMBL/GenBank/DDBJ databases">
        <authorList>
            <person name="Daric V."/>
            <person name="Darras S."/>
        </authorList>
    </citation>
    <scope>NUCLEOTIDE SEQUENCE [LARGE SCALE GENOMIC DNA]</scope>
</reference>
<proteinExistence type="predicted"/>
<feature type="region of interest" description="Disordered" evidence="1">
    <location>
        <begin position="177"/>
        <end position="201"/>
    </location>
</feature>
<keyword evidence="3" id="KW-1185">Reference proteome</keyword>
<comment type="caution">
    <text evidence="2">The sequence shown here is derived from an EMBL/GenBank/DDBJ whole genome shotgun (WGS) entry which is preliminary data.</text>
</comment>
<accession>A0ABP0F0Q5</accession>
<sequence length="216" mass="24570">MANVFTKRSKLPRTITLYDYGLKNRILGATTEAERGELTRLDSPTRRQNPQPVGLVYQSPYNRLNQVFGIWNPNQLLPVLRCHETLPHLRSTNFSCQHDTKEMAKYMTPADPRVPIRRHQQEVNYTHNTVQRTCYQWPQEVPAAFRGMVKTTRFGHTPRKAGVGIVPNVLSLPDKTVRNGQQSQEKCASERKSKSATSGRSCLPKIQRPACVTADT</sequence>
<dbReference type="EMBL" id="CAWYQH010000002">
    <property type="protein sequence ID" value="CAK8673299.1"/>
    <property type="molecule type" value="Genomic_DNA"/>
</dbReference>
<evidence type="ECO:0000313" key="3">
    <source>
        <dbReference type="Proteomes" id="UP001642483"/>
    </source>
</evidence>
<organism evidence="2 3">
    <name type="scientific">Clavelina lepadiformis</name>
    <name type="common">Light-bulb sea squirt</name>
    <name type="synonym">Ascidia lepadiformis</name>
    <dbReference type="NCBI Taxonomy" id="159417"/>
    <lineage>
        <taxon>Eukaryota</taxon>
        <taxon>Metazoa</taxon>
        <taxon>Chordata</taxon>
        <taxon>Tunicata</taxon>
        <taxon>Ascidiacea</taxon>
        <taxon>Aplousobranchia</taxon>
        <taxon>Clavelinidae</taxon>
        <taxon>Clavelina</taxon>
    </lineage>
</organism>
<dbReference type="Proteomes" id="UP001642483">
    <property type="component" value="Unassembled WGS sequence"/>
</dbReference>